<keyword evidence="2" id="KW-1185">Reference proteome</keyword>
<name>A0ACC1TJM2_9AGAR</name>
<accession>A0ACC1TJM2</accession>
<dbReference type="Proteomes" id="UP001163835">
    <property type="component" value="Unassembled WGS sequence"/>
</dbReference>
<protein>
    <submittedName>
        <fullName evidence="1">Uncharacterized protein</fullName>
    </submittedName>
</protein>
<evidence type="ECO:0000313" key="1">
    <source>
        <dbReference type="EMBL" id="KAJ3804803.1"/>
    </source>
</evidence>
<proteinExistence type="predicted"/>
<dbReference type="EMBL" id="MU795802">
    <property type="protein sequence ID" value="KAJ3804803.1"/>
    <property type="molecule type" value="Genomic_DNA"/>
</dbReference>
<comment type="caution">
    <text evidence="1">The sequence shown here is derived from an EMBL/GenBank/DDBJ whole genome shotgun (WGS) entry which is preliminary data.</text>
</comment>
<evidence type="ECO:0000313" key="2">
    <source>
        <dbReference type="Proteomes" id="UP001163835"/>
    </source>
</evidence>
<sequence>MSQEEEEGEAVEVSPPGVSSSSPCSPNELDNPWSNPLDRASSSPLSSAQDNLVIAKGGAYGIVQDVFLLSTTLSVSTFFWEQTRSVVGRRYVNVASSAATGESRALWSSFVRRRWSLEFEGEGGPSPSPPSLLPSRPAFLILLSFLSFSF</sequence>
<gene>
    <name evidence="1" type="ORF">F5876DRAFT_82588</name>
</gene>
<reference evidence="1" key="1">
    <citation type="submission" date="2022-09" db="EMBL/GenBank/DDBJ databases">
        <title>A Global Phylogenomic Analysis of the Shiitake Genus Lentinula.</title>
        <authorList>
            <consortium name="DOE Joint Genome Institute"/>
            <person name="Sierra-Patev S."/>
            <person name="Min B."/>
            <person name="Naranjo-Ortiz M."/>
            <person name="Looney B."/>
            <person name="Konkel Z."/>
            <person name="Slot J.C."/>
            <person name="Sakamoto Y."/>
            <person name="Steenwyk J.L."/>
            <person name="Rokas A."/>
            <person name="Carro J."/>
            <person name="Camarero S."/>
            <person name="Ferreira P."/>
            <person name="Molpeceres G."/>
            <person name="Ruiz-Duenas F.J."/>
            <person name="Serrano A."/>
            <person name="Henrissat B."/>
            <person name="Drula E."/>
            <person name="Hughes K.W."/>
            <person name="Mata J.L."/>
            <person name="Ishikawa N.K."/>
            <person name="Vargas-Isla R."/>
            <person name="Ushijima S."/>
            <person name="Smith C.A."/>
            <person name="Ahrendt S."/>
            <person name="Andreopoulos W."/>
            <person name="He G."/>
            <person name="Labutti K."/>
            <person name="Lipzen A."/>
            <person name="Ng V."/>
            <person name="Riley R."/>
            <person name="Sandor L."/>
            <person name="Barry K."/>
            <person name="Martinez A.T."/>
            <person name="Xiao Y."/>
            <person name="Gibbons J.G."/>
            <person name="Terashima K."/>
            <person name="Grigoriev I.V."/>
            <person name="Hibbett D.S."/>
        </authorList>
    </citation>
    <scope>NUCLEOTIDE SEQUENCE</scope>
    <source>
        <strain evidence="1">TMI1499</strain>
    </source>
</reference>
<organism evidence="1 2">
    <name type="scientific">Lentinula aff. lateritia</name>
    <dbReference type="NCBI Taxonomy" id="2804960"/>
    <lineage>
        <taxon>Eukaryota</taxon>
        <taxon>Fungi</taxon>
        <taxon>Dikarya</taxon>
        <taxon>Basidiomycota</taxon>
        <taxon>Agaricomycotina</taxon>
        <taxon>Agaricomycetes</taxon>
        <taxon>Agaricomycetidae</taxon>
        <taxon>Agaricales</taxon>
        <taxon>Marasmiineae</taxon>
        <taxon>Omphalotaceae</taxon>
        <taxon>Lentinula</taxon>
    </lineage>
</organism>